<dbReference type="AlphaFoldDB" id="U6H1J7"/>
<accession>U6H1J7</accession>
<dbReference type="Proteomes" id="UP000018201">
    <property type="component" value="Unassembled WGS sequence"/>
</dbReference>
<dbReference type="Pfam" id="PF11054">
    <property type="entry name" value="Surface_antigen"/>
    <property type="match status" value="1"/>
</dbReference>
<dbReference type="EMBL" id="HG695134">
    <property type="protein sequence ID" value="CDI86325.1"/>
    <property type="molecule type" value="Genomic_DNA"/>
</dbReference>
<protein>
    <submittedName>
        <fullName evidence="2">SAG family member</fullName>
    </submittedName>
</protein>
<dbReference type="OrthoDB" id="346659at2759"/>
<reference evidence="2" key="1">
    <citation type="submission" date="2013-10" db="EMBL/GenBank/DDBJ databases">
        <title>Genomic analysis of the causative agents of coccidiosis in chickens.</title>
        <authorList>
            <person name="Reid A.J."/>
            <person name="Blake D."/>
            <person name="Billington K."/>
            <person name="Browne H."/>
            <person name="Dunn M."/>
            <person name="Hung S."/>
            <person name="Kawahara F."/>
            <person name="Miranda-Saavedra D."/>
            <person name="Mourier T."/>
            <person name="Nagra H."/>
            <person name="Otto T.D."/>
            <person name="Rawlings N."/>
            <person name="Sanchez A."/>
            <person name="Sanders M."/>
            <person name="Subramaniam C."/>
            <person name="Tay Y."/>
            <person name="Dear P."/>
            <person name="Doerig C."/>
            <person name="Gruber A."/>
            <person name="Parkinson J."/>
            <person name="Shirley M."/>
            <person name="Wan K.L."/>
            <person name="Berriman M."/>
            <person name="Tomley F."/>
            <person name="Pain A."/>
        </authorList>
    </citation>
    <scope>NUCLEOTIDE SEQUENCE [LARGE SCALE GENOMIC DNA]</scope>
    <source>
        <strain evidence="2">Houghton</strain>
    </source>
</reference>
<reference evidence="2" key="2">
    <citation type="submission" date="2013-10" db="EMBL/GenBank/DDBJ databases">
        <authorList>
            <person name="Aslett M."/>
        </authorList>
    </citation>
    <scope>NUCLEOTIDE SEQUENCE [LARGE SCALE GENOMIC DNA]</scope>
    <source>
        <strain evidence="2">Houghton</strain>
    </source>
</reference>
<sequence length="249" mass="26161">MAPTKILSFAGALLALGSVALSSAQNDPTYEVALGSEGQCLTEIDAAREKAGLAKFIQPTAEEATKRLPLATTTDAWSPLCKDLLNPTGSKAAPAAAIEDFEDGTYAFEILKSGDVDCEGTVSYWQSAFKNFDGLPPVNSDSAAVYKDKLNVSFVALYNPSTGATADCRLATCTEKPATVKASESDASTNRQAFIFICMTTPDVLQKDQKAPFSQAEWDKISAAVKGSAAVALPSFIVVAMTVLSIAIL</sequence>
<gene>
    <name evidence="2" type="ORF">EPH_0072680</name>
</gene>
<evidence type="ECO:0000313" key="3">
    <source>
        <dbReference type="Proteomes" id="UP000018201"/>
    </source>
</evidence>
<name>U6H1J7_9EIME</name>
<dbReference type="InterPro" id="IPR021288">
    <property type="entry name" value="Surface_antigen"/>
</dbReference>
<evidence type="ECO:0000313" key="2">
    <source>
        <dbReference type="EMBL" id="CDI86325.1"/>
    </source>
</evidence>
<keyword evidence="1" id="KW-0732">Signal</keyword>
<keyword evidence="3" id="KW-1185">Reference proteome</keyword>
<evidence type="ECO:0000256" key="1">
    <source>
        <dbReference type="SAM" id="SignalP"/>
    </source>
</evidence>
<feature type="signal peptide" evidence="1">
    <location>
        <begin position="1"/>
        <end position="24"/>
    </location>
</feature>
<proteinExistence type="predicted"/>
<feature type="chain" id="PRO_5004671930" evidence="1">
    <location>
        <begin position="25"/>
        <end position="249"/>
    </location>
</feature>
<organism evidence="2 3">
    <name type="scientific">Eimeria praecox</name>
    <dbReference type="NCBI Taxonomy" id="51316"/>
    <lineage>
        <taxon>Eukaryota</taxon>
        <taxon>Sar</taxon>
        <taxon>Alveolata</taxon>
        <taxon>Apicomplexa</taxon>
        <taxon>Conoidasida</taxon>
        <taxon>Coccidia</taxon>
        <taxon>Eucoccidiorida</taxon>
        <taxon>Eimeriorina</taxon>
        <taxon>Eimeriidae</taxon>
        <taxon>Eimeria</taxon>
    </lineage>
</organism>
<dbReference type="VEuPathDB" id="ToxoDB:EPH_0072680"/>